<feature type="compositionally biased region" description="Basic and acidic residues" evidence="1">
    <location>
        <begin position="1"/>
        <end position="12"/>
    </location>
</feature>
<reference evidence="2 3" key="1">
    <citation type="submission" date="2020-06" db="EMBL/GenBank/DDBJ databases">
        <title>Pseudomonas eucalypticola sp. nov., an endophyte of Eucalyptus dunnii leaves with biocontrol ability of eucalyptus leaf blight.</title>
        <authorList>
            <person name="Liu Y."/>
            <person name="Song Z."/>
            <person name="Zeng H."/>
            <person name="Lu M."/>
            <person name="Wang X."/>
            <person name="Lian X."/>
            <person name="Zhang Q."/>
        </authorList>
    </citation>
    <scope>NUCLEOTIDE SEQUENCE [LARGE SCALE GENOMIC DNA]</scope>
    <source>
        <strain evidence="2 3">NP-1</strain>
    </source>
</reference>
<gene>
    <name evidence="2" type="ORF">HWQ56_19770</name>
</gene>
<feature type="region of interest" description="Disordered" evidence="1">
    <location>
        <begin position="1"/>
        <end position="47"/>
    </location>
</feature>
<evidence type="ECO:0000313" key="2">
    <source>
        <dbReference type="EMBL" id="QKZ05902.1"/>
    </source>
</evidence>
<dbReference type="EMBL" id="CP056030">
    <property type="protein sequence ID" value="QKZ05902.1"/>
    <property type="molecule type" value="Genomic_DNA"/>
</dbReference>
<keyword evidence="3" id="KW-1185">Reference proteome</keyword>
<organism evidence="2 3">
    <name type="scientific">Pseudomonas eucalypticola</name>
    <dbReference type="NCBI Taxonomy" id="2599595"/>
    <lineage>
        <taxon>Bacteria</taxon>
        <taxon>Pseudomonadati</taxon>
        <taxon>Pseudomonadota</taxon>
        <taxon>Gammaproteobacteria</taxon>
        <taxon>Pseudomonadales</taxon>
        <taxon>Pseudomonadaceae</taxon>
        <taxon>Pseudomonas</taxon>
    </lineage>
</organism>
<protein>
    <submittedName>
        <fullName evidence="2">Uncharacterized protein</fullName>
    </submittedName>
</protein>
<dbReference type="KEGG" id="pez:HWQ56_19770"/>
<dbReference type="AlphaFoldDB" id="A0A7D5H583"/>
<proteinExistence type="predicted"/>
<dbReference type="RefSeq" id="WP_158155822.1">
    <property type="nucleotide sequence ID" value="NZ_CP056030.1"/>
</dbReference>
<feature type="compositionally biased region" description="Acidic residues" evidence="1">
    <location>
        <begin position="17"/>
        <end position="39"/>
    </location>
</feature>
<evidence type="ECO:0000256" key="1">
    <source>
        <dbReference type="SAM" id="MobiDB-lite"/>
    </source>
</evidence>
<sequence length="47" mass="5016">MNPDSDFDHGDEAPLNDSDEGEANLDTEEALADEPEIIIDDGVNGVD</sequence>
<dbReference type="Proteomes" id="UP000509568">
    <property type="component" value="Chromosome"/>
</dbReference>
<accession>A0A7D5H583</accession>
<evidence type="ECO:0000313" key="3">
    <source>
        <dbReference type="Proteomes" id="UP000509568"/>
    </source>
</evidence>
<name>A0A7D5H583_9PSED</name>